<proteinExistence type="predicted"/>
<evidence type="ECO:0000313" key="1">
    <source>
        <dbReference type="WBParaSite" id="MCU_009522-RA"/>
    </source>
</evidence>
<name>A0A5K3FPU4_MESCO</name>
<dbReference type="WBParaSite" id="MCU_009522-RA">
    <property type="protein sequence ID" value="MCU_009522-RA"/>
    <property type="gene ID" value="MCU_009522"/>
</dbReference>
<organism evidence="1">
    <name type="scientific">Mesocestoides corti</name>
    <name type="common">Flatworm</name>
    <dbReference type="NCBI Taxonomy" id="53468"/>
    <lineage>
        <taxon>Eukaryota</taxon>
        <taxon>Metazoa</taxon>
        <taxon>Spiralia</taxon>
        <taxon>Lophotrochozoa</taxon>
        <taxon>Platyhelminthes</taxon>
        <taxon>Cestoda</taxon>
        <taxon>Eucestoda</taxon>
        <taxon>Cyclophyllidea</taxon>
        <taxon>Mesocestoididae</taxon>
        <taxon>Mesocestoides</taxon>
    </lineage>
</organism>
<protein>
    <submittedName>
        <fullName evidence="1">Methyltransf_21 domain-containing protein</fullName>
    </submittedName>
</protein>
<accession>A0A5K3FPU4</accession>
<sequence>IFDGFSGCRVTSQASRIPPPSLESVVIVRRLSEASFSPEVLQSTTVVVFYDMKLYDKEVIRHFTNLRFVLLADMFNNSLDEASSYLKEQGIYFRIMQPEPDVDTAADTVLAKILQCNYSCSHCD</sequence>
<dbReference type="AlphaFoldDB" id="A0A5K3FPU4"/>
<reference evidence="1" key="1">
    <citation type="submission" date="2019-11" db="UniProtKB">
        <authorList>
            <consortium name="WormBaseParasite"/>
        </authorList>
    </citation>
    <scope>IDENTIFICATION</scope>
</reference>